<dbReference type="EMBL" id="UINC01073768">
    <property type="protein sequence ID" value="SVC10398.1"/>
    <property type="molecule type" value="Genomic_DNA"/>
</dbReference>
<dbReference type="Gene3D" id="3.90.950.10">
    <property type="match status" value="1"/>
</dbReference>
<proteinExistence type="predicted"/>
<accession>A0A382JFA6</accession>
<sequence length="72" mass="8022">MKPFGHKASQLNVECPEIQASTLEEVVDFGLDWLGAKKVQTPFIIDDAGIFVEALENFPGVYSRYVYDTIGL</sequence>
<name>A0A382JFA6_9ZZZZ</name>
<dbReference type="AlphaFoldDB" id="A0A382JFA6"/>
<feature type="non-terminal residue" evidence="1">
    <location>
        <position position="72"/>
    </location>
</feature>
<dbReference type="GO" id="GO:0009143">
    <property type="term" value="P:nucleoside triphosphate catabolic process"/>
    <property type="evidence" value="ECO:0007669"/>
    <property type="project" value="InterPro"/>
</dbReference>
<evidence type="ECO:0000313" key="1">
    <source>
        <dbReference type="EMBL" id="SVC10398.1"/>
    </source>
</evidence>
<gene>
    <name evidence="1" type="ORF">METZ01_LOCUS263252</name>
</gene>
<reference evidence="1" key="1">
    <citation type="submission" date="2018-05" db="EMBL/GenBank/DDBJ databases">
        <authorList>
            <person name="Lanie J.A."/>
            <person name="Ng W.-L."/>
            <person name="Kazmierczak K.M."/>
            <person name="Andrzejewski T.M."/>
            <person name="Davidsen T.M."/>
            <person name="Wayne K.J."/>
            <person name="Tettelin H."/>
            <person name="Glass J.I."/>
            <person name="Rusch D."/>
            <person name="Podicherti R."/>
            <person name="Tsui H.-C.T."/>
            <person name="Winkler M.E."/>
        </authorList>
    </citation>
    <scope>NUCLEOTIDE SEQUENCE</scope>
</reference>
<dbReference type="SUPFAM" id="SSF52972">
    <property type="entry name" value="ITPase-like"/>
    <property type="match status" value="1"/>
</dbReference>
<dbReference type="Pfam" id="PF01725">
    <property type="entry name" value="Ham1p_like"/>
    <property type="match status" value="1"/>
</dbReference>
<dbReference type="GO" id="GO:0047429">
    <property type="term" value="F:nucleoside triphosphate diphosphatase activity"/>
    <property type="evidence" value="ECO:0007669"/>
    <property type="project" value="InterPro"/>
</dbReference>
<organism evidence="1">
    <name type="scientific">marine metagenome</name>
    <dbReference type="NCBI Taxonomy" id="408172"/>
    <lineage>
        <taxon>unclassified sequences</taxon>
        <taxon>metagenomes</taxon>
        <taxon>ecological metagenomes</taxon>
    </lineage>
</organism>
<dbReference type="InterPro" id="IPR029001">
    <property type="entry name" value="ITPase-like_fam"/>
</dbReference>
<dbReference type="InterPro" id="IPR002637">
    <property type="entry name" value="RdgB/HAM1"/>
</dbReference>
<protein>
    <submittedName>
        <fullName evidence="1">Uncharacterized protein</fullName>
    </submittedName>
</protein>